<dbReference type="Proteomes" id="UP001239167">
    <property type="component" value="Unassembled WGS sequence"/>
</dbReference>
<name>A0ABT9YAH4_9FIRM</name>
<keyword evidence="1" id="KW-0472">Membrane</keyword>
<organism evidence="2 3">
    <name type="scientific">Pectinatus haikarae</name>
    <dbReference type="NCBI Taxonomy" id="349096"/>
    <lineage>
        <taxon>Bacteria</taxon>
        <taxon>Bacillati</taxon>
        <taxon>Bacillota</taxon>
        <taxon>Negativicutes</taxon>
        <taxon>Selenomonadales</taxon>
        <taxon>Selenomonadaceae</taxon>
        <taxon>Pectinatus</taxon>
    </lineage>
</organism>
<proteinExistence type="predicted"/>
<protein>
    <submittedName>
        <fullName evidence="2">Uncharacterized protein</fullName>
    </submittedName>
</protein>
<keyword evidence="3" id="KW-1185">Reference proteome</keyword>
<comment type="caution">
    <text evidence="2">The sequence shown here is derived from an EMBL/GenBank/DDBJ whole genome shotgun (WGS) entry which is preliminary data.</text>
</comment>
<evidence type="ECO:0000313" key="2">
    <source>
        <dbReference type="EMBL" id="MDQ0204104.1"/>
    </source>
</evidence>
<gene>
    <name evidence="2" type="ORF">J2S01_001826</name>
</gene>
<feature type="transmembrane region" description="Helical" evidence="1">
    <location>
        <begin position="15"/>
        <end position="37"/>
    </location>
</feature>
<reference evidence="2 3" key="1">
    <citation type="submission" date="2023-07" db="EMBL/GenBank/DDBJ databases">
        <title>Genomic Encyclopedia of Type Strains, Phase IV (KMG-IV): sequencing the most valuable type-strain genomes for metagenomic binning, comparative biology and taxonomic classification.</title>
        <authorList>
            <person name="Goeker M."/>
        </authorList>
    </citation>
    <scope>NUCLEOTIDE SEQUENCE [LARGE SCALE GENOMIC DNA]</scope>
    <source>
        <strain evidence="2 3">DSM 16980</strain>
    </source>
</reference>
<evidence type="ECO:0000313" key="3">
    <source>
        <dbReference type="Proteomes" id="UP001239167"/>
    </source>
</evidence>
<evidence type="ECO:0000256" key="1">
    <source>
        <dbReference type="SAM" id="Phobius"/>
    </source>
</evidence>
<keyword evidence="1" id="KW-1133">Transmembrane helix</keyword>
<keyword evidence="1" id="KW-0812">Transmembrane</keyword>
<sequence>MKIFKLEWWMNHETLTVILVTIFASLFTSICLNILLLTKLRWLLELL</sequence>
<accession>A0ABT9YAH4</accession>
<dbReference type="EMBL" id="JAUSUE010000012">
    <property type="protein sequence ID" value="MDQ0204104.1"/>
    <property type="molecule type" value="Genomic_DNA"/>
</dbReference>